<proteinExistence type="predicted"/>
<dbReference type="RefSeq" id="WP_344105478.1">
    <property type="nucleotide sequence ID" value="NZ_BAAANL010000008.1"/>
</dbReference>
<protein>
    <recommendedName>
        <fullName evidence="4">Tetratricopeptide repeat protein</fullName>
    </recommendedName>
</protein>
<organism evidence="2 3">
    <name type="scientific">Myceligenerans crystallogenes</name>
    <dbReference type="NCBI Taxonomy" id="316335"/>
    <lineage>
        <taxon>Bacteria</taxon>
        <taxon>Bacillati</taxon>
        <taxon>Actinomycetota</taxon>
        <taxon>Actinomycetes</taxon>
        <taxon>Micrococcales</taxon>
        <taxon>Promicromonosporaceae</taxon>
        <taxon>Myceligenerans</taxon>
    </lineage>
</organism>
<feature type="region of interest" description="Disordered" evidence="1">
    <location>
        <begin position="715"/>
        <end position="737"/>
    </location>
</feature>
<feature type="compositionally biased region" description="Low complexity" evidence="1">
    <location>
        <begin position="384"/>
        <end position="400"/>
    </location>
</feature>
<evidence type="ECO:0000313" key="2">
    <source>
        <dbReference type="EMBL" id="GAA1872742.1"/>
    </source>
</evidence>
<accession>A0ABN2NLZ6</accession>
<dbReference type="Gene3D" id="1.25.40.10">
    <property type="entry name" value="Tetratricopeptide repeat domain"/>
    <property type="match status" value="2"/>
</dbReference>
<evidence type="ECO:0008006" key="4">
    <source>
        <dbReference type="Google" id="ProtNLM"/>
    </source>
</evidence>
<evidence type="ECO:0000256" key="1">
    <source>
        <dbReference type="SAM" id="MobiDB-lite"/>
    </source>
</evidence>
<keyword evidence="3" id="KW-1185">Reference proteome</keyword>
<dbReference type="EMBL" id="BAAANL010000008">
    <property type="protein sequence ID" value="GAA1872742.1"/>
    <property type="molecule type" value="Genomic_DNA"/>
</dbReference>
<feature type="region of interest" description="Disordered" evidence="1">
    <location>
        <begin position="374"/>
        <end position="416"/>
    </location>
</feature>
<dbReference type="Proteomes" id="UP001501094">
    <property type="component" value="Unassembled WGS sequence"/>
</dbReference>
<reference evidence="2 3" key="1">
    <citation type="journal article" date="2019" name="Int. J. Syst. Evol. Microbiol.">
        <title>The Global Catalogue of Microorganisms (GCM) 10K type strain sequencing project: providing services to taxonomists for standard genome sequencing and annotation.</title>
        <authorList>
            <consortium name="The Broad Institute Genomics Platform"/>
            <consortium name="The Broad Institute Genome Sequencing Center for Infectious Disease"/>
            <person name="Wu L."/>
            <person name="Ma J."/>
        </authorList>
    </citation>
    <scope>NUCLEOTIDE SEQUENCE [LARGE SCALE GENOMIC DNA]</scope>
    <source>
        <strain evidence="2 3">JCM 14326</strain>
    </source>
</reference>
<dbReference type="SUPFAM" id="SSF48452">
    <property type="entry name" value="TPR-like"/>
    <property type="match status" value="2"/>
</dbReference>
<name>A0ABN2NLZ6_9MICO</name>
<comment type="caution">
    <text evidence="2">The sequence shown here is derived from an EMBL/GenBank/DDBJ whole genome shotgun (WGS) entry which is preliminary data.</text>
</comment>
<dbReference type="InterPro" id="IPR011990">
    <property type="entry name" value="TPR-like_helical_dom_sf"/>
</dbReference>
<gene>
    <name evidence="2" type="ORF">GCM10009751_35170</name>
</gene>
<evidence type="ECO:0000313" key="3">
    <source>
        <dbReference type="Proteomes" id="UP001501094"/>
    </source>
</evidence>
<sequence length="797" mass="86114">MTEINDLASLQQAIWDSQRLPRGTARVTAAEELTERAAALGPKEHAKALIHQIEALYYTDYSERIMTPFATALRLYDQDPGSFDHWDTHSLFWTFKWVTNGMHDLPQVPLASIEAWLARMRERYAAAGHTERAVAMCEYQLAQHVGDTGRAALAYARWITADRGEMADCDTCETREQGRWLLESEGDDAALERWQPILTGGETCGEEPHVTLADSLLPLVRTGRLDEARRNHLRGYELAKGQENLVRSVADHVEFCALTGNEGRGLEILAAHRGHLGPGDVPDTRMWFLAAAALLMDRLVALGRGELRVPGPDGTEPTAAELAAHARAEALALAARFDERNGTQAVSDRVRARLDAEPLLARLPLGLRAALPQVEPASAPPSGPAVAPSSSPDPAATPSPDAEKADEDTVGPQGDDGAQAAVIEAVDRFEKAREAGDLAAARTALTEALDLAGDRARPDWRAVTHLNLSDVLSEADDLTGAVHHALEAVSWADLADRGLAAFMRVRLGGILLRQDQHAEAGPVLEQALPDLSAERHGDGVIVQVRWWLGDCYRALDEYAEAARHWLEAARIAEHWEDQHDHAMLATLAAEALGRTPGDSGRSAAAYRRAADLWAIAGEPGQRVKALRSLAWRLRHDDAAAASAVMEEATRCCEEAGDALDPLETAETLVQHARVIADDEDTDDGRYEGLFDGALPRAADLAARAETLFRHALGAPADASGAHGTDGTDGTDGADPQDDLLRRWAGVALLAADLALATGAPDRARSLVTDVEQAYPDAGEHDWPRHYCAWIRGLADGA</sequence>